<dbReference type="EMBL" id="JARJLM010000603">
    <property type="protein sequence ID" value="MDF3838553.1"/>
    <property type="molecule type" value="Genomic_DNA"/>
</dbReference>
<dbReference type="PANTHER" id="PTHR36154:SF1">
    <property type="entry name" value="DNA-BINDING TRANSCRIPTIONAL ACTIVATOR ALPA"/>
    <property type="match status" value="1"/>
</dbReference>
<protein>
    <submittedName>
        <fullName evidence="2">AlpA family transcriptional regulator</fullName>
    </submittedName>
</protein>
<organism evidence="2 3">
    <name type="scientific">Cupriavidus basilensis</name>
    <dbReference type="NCBI Taxonomy" id="68895"/>
    <lineage>
        <taxon>Bacteria</taxon>
        <taxon>Pseudomonadati</taxon>
        <taxon>Pseudomonadota</taxon>
        <taxon>Betaproteobacteria</taxon>
        <taxon>Burkholderiales</taxon>
        <taxon>Burkholderiaceae</taxon>
        <taxon>Cupriavidus</taxon>
    </lineage>
</organism>
<dbReference type="InterPro" id="IPR052931">
    <property type="entry name" value="Prophage_regulatory_activator"/>
</dbReference>
<evidence type="ECO:0000313" key="2">
    <source>
        <dbReference type="EMBL" id="MDF3838553.1"/>
    </source>
</evidence>
<dbReference type="Pfam" id="PF05930">
    <property type="entry name" value="Phage_AlpA"/>
    <property type="match status" value="1"/>
</dbReference>
<dbReference type="Gene3D" id="1.10.238.160">
    <property type="match status" value="1"/>
</dbReference>
<gene>
    <name evidence="2" type="ORF">P3W85_37310</name>
</gene>
<proteinExistence type="predicted"/>
<accession>A0ABT6B118</accession>
<evidence type="ECO:0000313" key="3">
    <source>
        <dbReference type="Proteomes" id="UP001216674"/>
    </source>
</evidence>
<name>A0ABT6B118_9BURK</name>
<keyword evidence="3" id="KW-1185">Reference proteome</keyword>
<dbReference type="InterPro" id="IPR010260">
    <property type="entry name" value="AlpA"/>
</dbReference>
<dbReference type="Proteomes" id="UP001216674">
    <property type="component" value="Unassembled WGS sequence"/>
</dbReference>
<evidence type="ECO:0000256" key="1">
    <source>
        <dbReference type="SAM" id="MobiDB-lite"/>
    </source>
</evidence>
<feature type="region of interest" description="Disordered" evidence="1">
    <location>
        <begin position="1"/>
        <end position="20"/>
    </location>
</feature>
<comment type="caution">
    <text evidence="2">The sequence shown here is derived from an EMBL/GenBank/DDBJ whole genome shotgun (WGS) entry which is preliminary data.</text>
</comment>
<sequence length="94" mass="10683">MKIVKQATGTRGTPIDSESTRLGARDIPTEFIELIRMRKVLETTGISRPQVYALMKQNRFPKGVKIGRSTAWVRKEINDWVQQRIAERDSALAA</sequence>
<dbReference type="RefSeq" id="WP_276268481.1">
    <property type="nucleotide sequence ID" value="NZ_JARJLM010000603.1"/>
</dbReference>
<reference evidence="2 3" key="1">
    <citation type="submission" date="2023-03" db="EMBL/GenBank/DDBJ databases">
        <title>Draft assemblies of triclosan tolerant bacteria isolated from returned activated sludge.</title>
        <authorList>
            <person name="Van Hamelsveld S."/>
        </authorList>
    </citation>
    <scope>NUCLEOTIDE SEQUENCE [LARGE SCALE GENOMIC DNA]</scope>
    <source>
        <strain evidence="2 3">GW210010_S58</strain>
    </source>
</reference>
<dbReference type="PANTHER" id="PTHR36154">
    <property type="entry name" value="DNA-BINDING TRANSCRIPTIONAL ACTIVATOR ALPA"/>
    <property type="match status" value="1"/>
</dbReference>